<gene>
    <name evidence="1" type="ORF">WN944_000526</name>
</gene>
<evidence type="ECO:0000313" key="2">
    <source>
        <dbReference type="Proteomes" id="UP001428341"/>
    </source>
</evidence>
<dbReference type="AlphaFoldDB" id="A0AAP0MHJ5"/>
<sequence length="124" mass="13961">MAVAVTKSAFSGVSSTWRWKLDLVCRLPVNRVCVPLLLNRVLTIQDLHPRVNPPELLPLIHEENTSLLRGIFRAQGTPLSLEQFSRRLSVKIDNNTLAKPALILQKNNKLETQNTRLLSTCPGR</sequence>
<keyword evidence="2" id="KW-1185">Reference proteome</keyword>
<organism evidence="1 2">
    <name type="scientific">Citrus x changshan-huyou</name>
    <dbReference type="NCBI Taxonomy" id="2935761"/>
    <lineage>
        <taxon>Eukaryota</taxon>
        <taxon>Viridiplantae</taxon>
        <taxon>Streptophyta</taxon>
        <taxon>Embryophyta</taxon>
        <taxon>Tracheophyta</taxon>
        <taxon>Spermatophyta</taxon>
        <taxon>Magnoliopsida</taxon>
        <taxon>eudicotyledons</taxon>
        <taxon>Gunneridae</taxon>
        <taxon>Pentapetalae</taxon>
        <taxon>rosids</taxon>
        <taxon>malvids</taxon>
        <taxon>Sapindales</taxon>
        <taxon>Rutaceae</taxon>
        <taxon>Aurantioideae</taxon>
        <taxon>Citrus</taxon>
    </lineage>
</organism>
<reference evidence="1 2" key="1">
    <citation type="submission" date="2024-05" db="EMBL/GenBank/DDBJ databases">
        <title>Haplotype-resolved chromosome-level genome assembly of Huyou (Citrus changshanensis).</title>
        <authorList>
            <person name="Miao C."/>
            <person name="Chen W."/>
            <person name="Wu Y."/>
            <person name="Wang L."/>
            <person name="Zhao S."/>
            <person name="Grierson D."/>
            <person name="Xu C."/>
            <person name="Chen K."/>
        </authorList>
    </citation>
    <scope>NUCLEOTIDE SEQUENCE [LARGE SCALE GENOMIC DNA]</scope>
    <source>
        <strain evidence="1">01-14</strain>
        <tissue evidence="1">Leaf</tissue>
    </source>
</reference>
<proteinExistence type="predicted"/>
<comment type="caution">
    <text evidence="1">The sequence shown here is derived from an EMBL/GenBank/DDBJ whole genome shotgun (WGS) entry which is preliminary data.</text>
</comment>
<accession>A0AAP0MHJ5</accession>
<evidence type="ECO:0000313" key="1">
    <source>
        <dbReference type="EMBL" id="KAK9208172.1"/>
    </source>
</evidence>
<protein>
    <submittedName>
        <fullName evidence="1">Uncharacterized protein</fullName>
    </submittedName>
</protein>
<name>A0AAP0MHJ5_9ROSI</name>
<dbReference type="EMBL" id="JBCGBO010000004">
    <property type="protein sequence ID" value="KAK9208172.1"/>
    <property type="molecule type" value="Genomic_DNA"/>
</dbReference>
<dbReference type="Proteomes" id="UP001428341">
    <property type="component" value="Unassembled WGS sequence"/>
</dbReference>